<name>A0A1I3I923_9PLAN</name>
<keyword evidence="2" id="KW-0808">Transferase</keyword>
<proteinExistence type="predicted"/>
<dbReference type="InterPro" id="IPR052028">
    <property type="entry name" value="HipA_Ser/Thr_kinase"/>
</dbReference>
<keyword evidence="2" id="KW-0418">Kinase</keyword>
<dbReference type="RefSeq" id="WP_092050669.1">
    <property type="nucleotide sequence ID" value="NZ_FOQD01000009.1"/>
</dbReference>
<dbReference type="AlphaFoldDB" id="A0A1I3I923"/>
<dbReference type="PANTHER" id="PTHR37419">
    <property type="entry name" value="SERINE/THREONINE-PROTEIN KINASE TOXIN HIPA"/>
    <property type="match status" value="1"/>
</dbReference>
<dbReference type="OrthoDB" id="196808at2"/>
<dbReference type="Pfam" id="PF13657">
    <property type="entry name" value="Couple_hipA"/>
    <property type="match status" value="1"/>
</dbReference>
<dbReference type="NCBIfam" id="TIGR03071">
    <property type="entry name" value="couple_hipA"/>
    <property type="match status" value="1"/>
</dbReference>
<dbReference type="PANTHER" id="PTHR37419:SF6">
    <property type="entry name" value="KINASE HI_0665-RELATED"/>
    <property type="match status" value="1"/>
</dbReference>
<feature type="domain" description="HipA N-terminal subdomain 1" evidence="1">
    <location>
        <begin position="6"/>
        <end position="102"/>
    </location>
</feature>
<accession>A0A1I3I923</accession>
<organism evidence="2 3">
    <name type="scientific">Planctomicrobium piriforme</name>
    <dbReference type="NCBI Taxonomy" id="1576369"/>
    <lineage>
        <taxon>Bacteria</taxon>
        <taxon>Pseudomonadati</taxon>
        <taxon>Planctomycetota</taxon>
        <taxon>Planctomycetia</taxon>
        <taxon>Planctomycetales</taxon>
        <taxon>Planctomycetaceae</taxon>
        <taxon>Planctomicrobium</taxon>
    </lineage>
</organism>
<sequence>MKRIARVNISGQLVGFLEEESGRTSFAYTNNWLSHPDAQPVSLTLPLRIEPYTYDGLHPFFENLLPEGWLFDIASKKLKISKDDPFGMLVATCADCVGAVEIVPANTAEVVP</sequence>
<dbReference type="Proteomes" id="UP000199518">
    <property type="component" value="Unassembled WGS sequence"/>
</dbReference>
<dbReference type="GO" id="GO:0004674">
    <property type="term" value="F:protein serine/threonine kinase activity"/>
    <property type="evidence" value="ECO:0007669"/>
    <property type="project" value="TreeGrafter"/>
</dbReference>
<gene>
    <name evidence="2" type="ORF">SAMN05421753_10918</name>
</gene>
<dbReference type="GO" id="GO:0005829">
    <property type="term" value="C:cytosol"/>
    <property type="evidence" value="ECO:0007669"/>
    <property type="project" value="TreeGrafter"/>
</dbReference>
<evidence type="ECO:0000313" key="2">
    <source>
        <dbReference type="EMBL" id="SFI44360.1"/>
    </source>
</evidence>
<keyword evidence="3" id="KW-1185">Reference proteome</keyword>
<evidence type="ECO:0000259" key="1">
    <source>
        <dbReference type="Pfam" id="PF13657"/>
    </source>
</evidence>
<dbReference type="InterPro" id="IPR017508">
    <property type="entry name" value="HipA_N1"/>
</dbReference>
<protein>
    <submittedName>
        <fullName evidence="2">Serine/threonine-protein kinase HipA</fullName>
    </submittedName>
</protein>
<dbReference type="EMBL" id="FOQD01000009">
    <property type="protein sequence ID" value="SFI44360.1"/>
    <property type="molecule type" value="Genomic_DNA"/>
</dbReference>
<evidence type="ECO:0000313" key="3">
    <source>
        <dbReference type="Proteomes" id="UP000199518"/>
    </source>
</evidence>
<reference evidence="3" key="1">
    <citation type="submission" date="2016-10" db="EMBL/GenBank/DDBJ databases">
        <authorList>
            <person name="Varghese N."/>
            <person name="Submissions S."/>
        </authorList>
    </citation>
    <scope>NUCLEOTIDE SEQUENCE [LARGE SCALE GENOMIC DNA]</scope>
    <source>
        <strain evidence="3">DSM 26348</strain>
    </source>
</reference>